<feature type="region of interest" description="Disordered" evidence="1">
    <location>
        <begin position="19"/>
        <end position="75"/>
    </location>
</feature>
<dbReference type="AlphaFoldDB" id="A0A9W9EYA0"/>
<gene>
    <name evidence="2" type="ORF">N7532_008719</name>
</gene>
<sequence length="75" mass="8171">MHLSGFKLTDALRCCTLDAESVDDTLEPELSYPGSDNMPDDKPLNIKQPPDWPASPEANLSPVQSSQTSGQKRKA</sequence>
<name>A0A9W9EYA0_9EURO</name>
<protein>
    <submittedName>
        <fullName evidence="2">Uncharacterized protein</fullName>
    </submittedName>
</protein>
<dbReference type="GeneID" id="81360190"/>
<evidence type="ECO:0000313" key="2">
    <source>
        <dbReference type="EMBL" id="KAJ5090035.1"/>
    </source>
</evidence>
<feature type="compositionally biased region" description="Polar residues" evidence="1">
    <location>
        <begin position="61"/>
        <end position="75"/>
    </location>
</feature>
<reference evidence="2" key="1">
    <citation type="submission" date="2022-11" db="EMBL/GenBank/DDBJ databases">
        <authorList>
            <person name="Petersen C."/>
        </authorList>
    </citation>
    <scope>NUCLEOTIDE SEQUENCE</scope>
    <source>
        <strain evidence="2">IBT 30761</strain>
    </source>
</reference>
<dbReference type="Proteomes" id="UP001149074">
    <property type="component" value="Unassembled WGS sequence"/>
</dbReference>
<accession>A0A9W9EYA0</accession>
<keyword evidence="3" id="KW-1185">Reference proteome</keyword>
<proteinExistence type="predicted"/>
<dbReference type="RefSeq" id="XP_056472017.1">
    <property type="nucleotide sequence ID" value="XM_056621211.1"/>
</dbReference>
<organism evidence="2 3">
    <name type="scientific">Penicillium argentinense</name>
    <dbReference type="NCBI Taxonomy" id="1131581"/>
    <lineage>
        <taxon>Eukaryota</taxon>
        <taxon>Fungi</taxon>
        <taxon>Dikarya</taxon>
        <taxon>Ascomycota</taxon>
        <taxon>Pezizomycotina</taxon>
        <taxon>Eurotiomycetes</taxon>
        <taxon>Eurotiomycetidae</taxon>
        <taxon>Eurotiales</taxon>
        <taxon>Aspergillaceae</taxon>
        <taxon>Penicillium</taxon>
    </lineage>
</organism>
<evidence type="ECO:0000313" key="3">
    <source>
        <dbReference type="Proteomes" id="UP001149074"/>
    </source>
</evidence>
<evidence type="ECO:0000256" key="1">
    <source>
        <dbReference type="SAM" id="MobiDB-lite"/>
    </source>
</evidence>
<dbReference type="EMBL" id="JAPQKI010000009">
    <property type="protein sequence ID" value="KAJ5090035.1"/>
    <property type="molecule type" value="Genomic_DNA"/>
</dbReference>
<reference evidence="2" key="2">
    <citation type="journal article" date="2023" name="IMA Fungus">
        <title>Comparative genomic study of the Penicillium genus elucidates a diverse pangenome and 15 lateral gene transfer events.</title>
        <authorList>
            <person name="Petersen C."/>
            <person name="Sorensen T."/>
            <person name="Nielsen M.R."/>
            <person name="Sondergaard T.E."/>
            <person name="Sorensen J.L."/>
            <person name="Fitzpatrick D.A."/>
            <person name="Frisvad J.C."/>
            <person name="Nielsen K.L."/>
        </authorList>
    </citation>
    <scope>NUCLEOTIDE SEQUENCE</scope>
    <source>
        <strain evidence="2">IBT 30761</strain>
    </source>
</reference>
<comment type="caution">
    <text evidence="2">The sequence shown here is derived from an EMBL/GenBank/DDBJ whole genome shotgun (WGS) entry which is preliminary data.</text>
</comment>